<keyword evidence="2" id="KW-0479">Metal-binding</keyword>
<evidence type="ECO:0000256" key="1">
    <source>
        <dbReference type="ARBA" id="ARBA00006914"/>
    </source>
</evidence>
<dbReference type="Pfam" id="PF13771">
    <property type="entry name" value="zf-HC5HC2H"/>
    <property type="match status" value="1"/>
</dbReference>
<evidence type="ECO:0000256" key="5">
    <source>
        <dbReference type="ARBA" id="ARBA00022833"/>
    </source>
</evidence>
<dbReference type="GO" id="GO:0042393">
    <property type="term" value="F:histone binding"/>
    <property type="evidence" value="ECO:0007669"/>
    <property type="project" value="TreeGrafter"/>
</dbReference>
<dbReference type="InterPro" id="IPR034732">
    <property type="entry name" value="EPHD"/>
</dbReference>
<evidence type="ECO:0000256" key="6">
    <source>
        <dbReference type="ARBA" id="ARBA00022840"/>
    </source>
</evidence>
<dbReference type="GO" id="GO:0006334">
    <property type="term" value="P:nucleosome assembly"/>
    <property type="evidence" value="ECO:0007669"/>
    <property type="project" value="TreeGrafter"/>
</dbReference>
<keyword evidence="3" id="KW-0547">Nucleotide-binding</keyword>
<evidence type="ECO:0000256" key="4">
    <source>
        <dbReference type="ARBA" id="ARBA00022771"/>
    </source>
</evidence>
<dbReference type="Proteomes" id="UP001415857">
    <property type="component" value="Unassembled WGS sequence"/>
</dbReference>
<comment type="similarity">
    <text evidence="1">Belongs to the AAA ATPase family.</text>
</comment>
<evidence type="ECO:0000256" key="3">
    <source>
        <dbReference type="ARBA" id="ARBA00022741"/>
    </source>
</evidence>
<dbReference type="AlphaFoldDB" id="A0AAP0N9D7"/>
<dbReference type="GO" id="GO:0016887">
    <property type="term" value="F:ATP hydrolysis activity"/>
    <property type="evidence" value="ECO:0007669"/>
    <property type="project" value="TreeGrafter"/>
</dbReference>
<feature type="domain" description="PHD-type" evidence="7">
    <location>
        <begin position="177"/>
        <end position="302"/>
    </location>
</feature>
<dbReference type="InterPro" id="IPR013083">
    <property type="entry name" value="Znf_RING/FYVE/PHD"/>
</dbReference>
<comment type="caution">
    <text evidence="8">The sequence shown here is derived from an EMBL/GenBank/DDBJ whole genome shotgun (WGS) entry which is preliminary data.</text>
</comment>
<sequence length="315" mass="34649">MIMGEMRWKWWKTRMTRMFRTWEVDRVVEMRGKAVGSNAKPLVEKEEVEIPNGLLLEEACIGNDNGNTVEQTDKQLEQLECVKEGENRGDAVEVGGISTDQLEGGGCHDGKDASLVMLDEKPLVDGNAMKVDKLNGTSTDTLGKSRIKEGRRCGLCGGGTDGKPPKRLVQDMGDSENEACSGSSASEDPNYDIWDGFGDEPGWLGRLLGPINDRFGIAGIWVHQHCAVWSPEVYFAGLGCLKNVRAALCRGRALKCSRCVRPGATIGCRVDRCPKTYHLPCARANGCIFDHRKFLIACTDHRHLFQPHGTNICIG</sequence>
<dbReference type="GO" id="GO:0045815">
    <property type="term" value="P:transcription initiation-coupled chromatin remodeling"/>
    <property type="evidence" value="ECO:0007669"/>
    <property type="project" value="TreeGrafter"/>
</dbReference>
<keyword evidence="5" id="KW-0862">Zinc</keyword>
<proteinExistence type="inferred from homology"/>
<name>A0AAP0N9D7_LIQFO</name>
<dbReference type="GO" id="GO:0003682">
    <property type="term" value="F:chromatin binding"/>
    <property type="evidence" value="ECO:0007669"/>
    <property type="project" value="TreeGrafter"/>
</dbReference>
<organism evidence="8 9">
    <name type="scientific">Liquidambar formosana</name>
    <name type="common">Formosan gum</name>
    <dbReference type="NCBI Taxonomy" id="63359"/>
    <lineage>
        <taxon>Eukaryota</taxon>
        <taxon>Viridiplantae</taxon>
        <taxon>Streptophyta</taxon>
        <taxon>Embryophyta</taxon>
        <taxon>Tracheophyta</taxon>
        <taxon>Spermatophyta</taxon>
        <taxon>Magnoliopsida</taxon>
        <taxon>eudicotyledons</taxon>
        <taxon>Gunneridae</taxon>
        <taxon>Pentapetalae</taxon>
        <taxon>Saxifragales</taxon>
        <taxon>Altingiaceae</taxon>
        <taxon>Liquidambar</taxon>
    </lineage>
</organism>
<dbReference type="PANTHER" id="PTHR23069">
    <property type="entry name" value="AAA DOMAIN-CONTAINING"/>
    <property type="match status" value="1"/>
</dbReference>
<gene>
    <name evidence="8" type="ORF">L1049_000229</name>
</gene>
<accession>A0AAP0N9D7</accession>
<evidence type="ECO:0000313" key="9">
    <source>
        <dbReference type="Proteomes" id="UP001415857"/>
    </source>
</evidence>
<dbReference type="GO" id="GO:0005634">
    <property type="term" value="C:nucleus"/>
    <property type="evidence" value="ECO:0007669"/>
    <property type="project" value="UniProtKB-ARBA"/>
</dbReference>
<dbReference type="GO" id="GO:0005524">
    <property type="term" value="F:ATP binding"/>
    <property type="evidence" value="ECO:0007669"/>
    <property type="project" value="UniProtKB-KW"/>
</dbReference>
<dbReference type="InterPro" id="IPR045199">
    <property type="entry name" value="ATAD2-like"/>
</dbReference>
<dbReference type="PANTHER" id="PTHR23069:SF7">
    <property type="entry name" value="P-LOOP CONTAINING NUCLEOSIDE TRIPHOSPHATE HYDROLASES SUPERFAMILY PROTEIN"/>
    <property type="match status" value="1"/>
</dbReference>
<evidence type="ECO:0000256" key="2">
    <source>
        <dbReference type="ARBA" id="ARBA00022723"/>
    </source>
</evidence>
<keyword evidence="6" id="KW-0067">ATP-binding</keyword>
<dbReference type="Gene3D" id="3.30.40.10">
    <property type="entry name" value="Zinc/RING finger domain, C3HC4 (zinc finger)"/>
    <property type="match status" value="1"/>
</dbReference>
<dbReference type="PROSITE" id="PS51805">
    <property type="entry name" value="EPHD"/>
    <property type="match status" value="1"/>
</dbReference>
<dbReference type="FunFam" id="3.30.40.10:FF:000739">
    <property type="entry name" value="P-loop containing nucleoside triphosphate hydrolases superfamily protein"/>
    <property type="match status" value="1"/>
</dbReference>
<reference evidence="8 9" key="1">
    <citation type="journal article" date="2024" name="Plant J.">
        <title>Genome sequences and population genomics reveal climatic adaptation and genomic divergence between two closely related sweetgum species.</title>
        <authorList>
            <person name="Xu W.Q."/>
            <person name="Ren C.Q."/>
            <person name="Zhang X.Y."/>
            <person name="Comes H.P."/>
            <person name="Liu X.H."/>
            <person name="Li Y.G."/>
            <person name="Kettle C.J."/>
            <person name="Jalonen R."/>
            <person name="Gaisberger H."/>
            <person name="Ma Y.Z."/>
            <person name="Qiu Y.X."/>
        </authorList>
    </citation>
    <scope>NUCLEOTIDE SEQUENCE [LARGE SCALE GENOMIC DNA]</scope>
    <source>
        <strain evidence="8">Hangzhou</strain>
    </source>
</reference>
<keyword evidence="4" id="KW-0863">Zinc-finger</keyword>
<dbReference type="GO" id="GO:0008270">
    <property type="term" value="F:zinc ion binding"/>
    <property type="evidence" value="ECO:0007669"/>
    <property type="project" value="UniProtKB-KW"/>
</dbReference>
<keyword evidence="9" id="KW-1185">Reference proteome</keyword>
<dbReference type="GO" id="GO:0006337">
    <property type="term" value="P:nucleosome disassembly"/>
    <property type="evidence" value="ECO:0007669"/>
    <property type="project" value="TreeGrafter"/>
</dbReference>
<evidence type="ECO:0000259" key="7">
    <source>
        <dbReference type="PROSITE" id="PS51805"/>
    </source>
</evidence>
<dbReference type="EMBL" id="JBBPBK010000015">
    <property type="protein sequence ID" value="KAK9268478.1"/>
    <property type="molecule type" value="Genomic_DNA"/>
</dbReference>
<protein>
    <recommendedName>
        <fullName evidence="7">PHD-type domain-containing protein</fullName>
    </recommendedName>
</protein>
<evidence type="ECO:0000313" key="8">
    <source>
        <dbReference type="EMBL" id="KAK9268478.1"/>
    </source>
</evidence>